<dbReference type="GO" id="GO:0043436">
    <property type="term" value="P:oxoacid metabolic process"/>
    <property type="evidence" value="ECO:0007669"/>
    <property type="project" value="UniProtKB-ARBA"/>
</dbReference>
<gene>
    <name evidence="2" type="ORF">F3Y22_tig00110864pilonHSYRG00202</name>
</gene>
<dbReference type="Gene3D" id="3.20.19.10">
    <property type="entry name" value="Aconitase, domain 4"/>
    <property type="match status" value="2"/>
</dbReference>
<proteinExistence type="predicted"/>
<feature type="domain" description="Aconitase A/isopropylmalate dehydratase small subunit swivel" evidence="1">
    <location>
        <begin position="240"/>
        <end position="298"/>
    </location>
</feature>
<dbReference type="InterPro" id="IPR004252">
    <property type="entry name" value="Probable_transposase_24"/>
</dbReference>
<organism evidence="2 3">
    <name type="scientific">Hibiscus syriacus</name>
    <name type="common">Rose of Sharon</name>
    <dbReference type="NCBI Taxonomy" id="106335"/>
    <lineage>
        <taxon>Eukaryota</taxon>
        <taxon>Viridiplantae</taxon>
        <taxon>Streptophyta</taxon>
        <taxon>Embryophyta</taxon>
        <taxon>Tracheophyta</taxon>
        <taxon>Spermatophyta</taxon>
        <taxon>Magnoliopsida</taxon>
        <taxon>eudicotyledons</taxon>
        <taxon>Gunneridae</taxon>
        <taxon>Pentapetalae</taxon>
        <taxon>rosids</taxon>
        <taxon>malvids</taxon>
        <taxon>Malvales</taxon>
        <taxon>Malvaceae</taxon>
        <taxon>Malvoideae</taxon>
        <taxon>Hibiscus</taxon>
    </lineage>
</organism>
<dbReference type="AlphaFoldDB" id="A0A6A2ZLC6"/>
<dbReference type="Gene3D" id="6.10.190.10">
    <property type="match status" value="1"/>
</dbReference>
<evidence type="ECO:0000313" key="3">
    <source>
        <dbReference type="Proteomes" id="UP000436088"/>
    </source>
</evidence>
<keyword evidence="3" id="KW-1185">Reference proteome</keyword>
<dbReference type="InterPro" id="IPR015928">
    <property type="entry name" value="Aconitase/3IPM_dehydase_swvl"/>
</dbReference>
<protein>
    <recommendedName>
        <fullName evidence="1">Aconitase A/isopropylmalate dehydratase small subunit swivel domain-containing protein</fullName>
    </recommendedName>
</protein>
<evidence type="ECO:0000313" key="2">
    <source>
        <dbReference type="EMBL" id="KAE8691952.1"/>
    </source>
</evidence>
<dbReference type="EMBL" id="VEPZ02001142">
    <property type="protein sequence ID" value="KAE8691952.1"/>
    <property type="molecule type" value="Genomic_DNA"/>
</dbReference>
<dbReference type="InterPro" id="IPR000573">
    <property type="entry name" value="AconitaseA/IPMdHydase_ssu_swvl"/>
</dbReference>
<sequence>MTFLSKHNNLLPLKINNGLLTNFFILGVVILMKLTKHQAQGHAPNILFLEAPMKFDLKLVTNEDVEEVDWGSYQRLMGKLVYPSHTCPDIAFVVDIDFDKEPIGTGKDGRSVYFKDIGHLLKKLQSVLRDMFKSTCEAITKGNPMWNQLPVPSSTMYSWDPNSTYIHEPPYFKNMTMEPPGAHGVKDAYCLLNFGDSITTYHISPAGSIHNDRPAAKYLLDRGVDRKDFNSYGSRHGNDEVMRYKDSGYDSIVLAGAEEVVAPEIGLQKGIKALIAKSFERIHRSNLVGMGIIPLCFKSGEDADTLGLTGQERYTIGLPSKITDIRPGQDVTVTTDNGKSFTCTVLFDTEESNDLDSSEVPITVEEAVEIHVENAGTSKTRGCTTLKELYQLPPGHRVKVSRNDVGQPMGLEARFLSGYLGIVGRTANLLPINYKSWREMPNSNKNQALDFVKDREHVGVASRQQQKFKHTAGSKSFDCIANDEENTSGSKVSRIKLFDMTHTKKDGTPMIAEVAAIMQKLREKRAEYEATASSHGLVNVDDIENQAINGVLSLERYGWVHCQG</sequence>
<comment type="caution">
    <text evidence="2">The sequence shown here is derived from an EMBL/GenBank/DDBJ whole genome shotgun (WGS) entry which is preliminary data.</text>
</comment>
<dbReference type="Pfam" id="PF03004">
    <property type="entry name" value="Transposase_24"/>
    <property type="match status" value="1"/>
</dbReference>
<dbReference type="Pfam" id="PF00694">
    <property type="entry name" value="Aconitase_C"/>
    <property type="match status" value="1"/>
</dbReference>
<dbReference type="GO" id="GO:0016836">
    <property type="term" value="F:hydro-lyase activity"/>
    <property type="evidence" value="ECO:0007669"/>
    <property type="project" value="UniProtKB-ARBA"/>
</dbReference>
<dbReference type="Proteomes" id="UP000436088">
    <property type="component" value="Unassembled WGS sequence"/>
</dbReference>
<reference evidence="2" key="1">
    <citation type="submission" date="2019-09" db="EMBL/GenBank/DDBJ databases">
        <title>Draft genome information of white flower Hibiscus syriacus.</title>
        <authorList>
            <person name="Kim Y.-M."/>
        </authorList>
    </citation>
    <scope>NUCLEOTIDE SEQUENCE [LARGE SCALE GENOMIC DNA]</scope>
    <source>
        <strain evidence="2">YM2019G1</strain>
    </source>
</reference>
<accession>A0A6A2ZLC6</accession>
<dbReference type="SUPFAM" id="SSF52016">
    <property type="entry name" value="LeuD/IlvD-like"/>
    <property type="match status" value="1"/>
</dbReference>
<evidence type="ECO:0000259" key="1">
    <source>
        <dbReference type="Pfam" id="PF00694"/>
    </source>
</evidence>
<name>A0A6A2ZLC6_HIBSY</name>
<dbReference type="PANTHER" id="PTHR11670">
    <property type="entry name" value="ACONITASE/IRON-RESPONSIVE ELEMENT FAMILY MEMBER"/>
    <property type="match status" value="1"/>
</dbReference>
<dbReference type="InterPro" id="IPR006249">
    <property type="entry name" value="Aconitase/IRP2"/>
</dbReference>